<proteinExistence type="predicted"/>
<evidence type="ECO:0000313" key="2">
    <source>
        <dbReference type="Proteomes" id="UP000305539"/>
    </source>
</evidence>
<name>A0A4U1IC70_9BURK</name>
<dbReference type="SUPFAM" id="SSF69318">
    <property type="entry name" value="Integrin alpha N-terminal domain"/>
    <property type="match status" value="1"/>
</dbReference>
<dbReference type="Gene3D" id="2.130.10.130">
    <property type="entry name" value="Integrin alpha, N-terminal"/>
    <property type="match status" value="1"/>
</dbReference>
<keyword evidence="2" id="KW-1185">Reference proteome</keyword>
<dbReference type="PROSITE" id="PS50231">
    <property type="entry name" value="RICIN_B_LECTIN"/>
    <property type="match status" value="1"/>
</dbReference>
<dbReference type="AlphaFoldDB" id="A0A4U1IC70"/>
<gene>
    <name evidence="1" type="ORF">FAZ69_07455</name>
</gene>
<organism evidence="1 2">
    <name type="scientific">Trinickia terrae</name>
    <dbReference type="NCBI Taxonomy" id="2571161"/>
    <lineage>
        <taxon>Bacteria</taxon>
        <taxon>Pseudomonadati</taxon>
        <taxon>Pseudomonadota</taxon>
        <taxon>Betaproteobacteria</taxon>
        <taxon>Burkholderiales</taxon>
        <taxon>Burkholderiaceae</taxon>
        <taxon>Trinickia</taxon>
    </lineage>
</organism>
<reference evidence="1 2" key="1">
    <citation type="submission" date="2019-04" db="EMBL/GenBank/DDBJ databases">
        <title>Trinickia sp. 7GSK02, isolated from subtropical forest soil.</title>
        <authorList>
            <person name="Gao Z.-H."/>
            <person name="Qiu L.-H."/>
        </authorList>
    </citation>
    <scope>NUCLEOTIDE SEQUENCE [LARGE SCALE GENOMIC DNA]</scope>
    <source>
        <strain evidence="1 2">7GSK02</strain>
    </source>
</reference>
<dbReference type="OrthoDB" id="6064917at2"/>
<dbReference type="Proteomes" id="UP000305539">
    <property type="component" value="Unassembled WGS sequence"/>
</dbReference>
<dbReference type="Gene3D" id="3.40.50.10320">
    <property type="entry name" value="LmbE-like"/>
    <property type="match status" value="1"/>
</dbReference>
<sequence>MGRGQTDVFNLFRRRAIPCRVLTGRTASDNGGPQNAIANSTECLRDRPSAQDALLVTFGKDKSDPGPGEGRTIRTAANSKFSRKPRQKNINPKIAFLLCALASLPPCAAHATTADCRPGTLVTVVAHLDDDLLFVNPGISERMHAGWCIVTVHLIGGSDSGPFSYVLTREKAIRQAYARMAGVPNEWDESTVEIAGKPVHQMVMKRLPRVKLLEMRLPGGRVRGGRVPLALLWDESATIASYPMNADGSGGARYDRAALIATLGAILKDATEIFTLNPDTVPFIEHPDHIYSARITRNVAQTLGLAVPIRYHLTYPMGGLPMNVPAAEVQLKRDEVASYFTIDGNEGTHVFGEYQWNGNWVARRYSFAGQTNRPEPDFVPRTLNLVNAYTSQCLTSAGAGKPPSLAACTGTPAQDWRWQPVTGYPGNPHDAALVSEASWLCVAERGRGLLEETCDASDIAQRWTPWDFGLVYTPWRRCLGEKDGVLALGACAPLTTEYRWAPTPHSQWTDLRLEGAMYADVRGNGKPGAVFVERRRDGPGFDVWATDLAPGAHAERWYANAVPFDYTSIQPTCQGDTLCFDSTRFLLADFEGTGRADLMAIAPRGGGTAFWLMRSTGSGFEKPRLWYQSALSPALAQQYAAADFSGHGRADVMAAQRRAHADGLDLWVLASNGATGSDPALWMAAPGLADGTQFLAAHIAGSAGSARTGLLALERSSEAGLSITQLASSGSAFNEAGSKQRFTGFPATLAKAASGDVDGDGVDDLIVLSARNPNAQNRANIDVWMMKGGARFADPERIATLNGVSWADEIPALVQPSGNAWQRQGPTLVLFERANAVIGDTYFTGGAPGLAGYPLSRDAKLGPMEDWGSLPGLFTETLRLDRQRQ</sequence>
<accession>A0A4U1IC70</accession>
<comment type="caution">
    <text evidence="1">The sequence shown here is derived from an EMBL/GenBank/DDBJ whole genome shotgun (WGS) entry which is preliminary data.</text>
</comment>
<evidence type="ECO:0000313" key="1">
    <source>
        <dbReference type="EMBL" id="TKC91186.1"/>
    </source>
</evidence>
<dbReference type="SUPFAM" id="SSF102588">
    <property type="entry name" value="LmbE-like"/>
    <property type="match status" value="1"/>
</dbReference>
<dbReference type="EMBL" id="SWJE01000003">
    <property type="protein sequence ID" value="TKC91186.1"/>
    <property type="molecule type" value="Genomic_DNA"/>
</dbReference>
<protein>
    <submittedName>
        <fullName evidence="1">Uncharacterized protein</fullName>
    </submittedName>
</protein>
<dbReference type="SUPFAM" id="SSF50370">
    <property type="entry name" value="Ricin B-like lectins"/>
    <property type="match status" value="1"/>
</dbReference>
<dbReference type="InterPro" id="IPR028994">
    <property type="entry name" value="Integrin_alpha_N"/>
</dbReference>
<dbReference type="PANTHER" id="PTHR46580">
    <property type="entry name" value="SENSOR KINASE-RELATED"/>
    <property type="match status" value="1"/>
</dbReference>
<dbReference type="InterPro" id="IPR035992">
    <property type="entry name" value="Ricin_B-like_lectins"/>
</dbReference>
<dbReference type="InterPro" id="IPR024078">
    <property type="entry name" value="LmbE-like_dom_sf"/>
</dbReference>